<dbReference type="EnsemblMetazoa" id="ISCW019605-RA">
    <property type="protein sequence ID" value="ISCW019605-PA"/>
    <property type="gene ID" value="ISCW019605"/>
</dbReference>
<evidence type="ECO:0000313" key="6">
    <source>
        <dbReference type="Proteomes" id="UP000001555"/>
    </source>
</evidence>
<keyword evidence="7" id="KW-1267">Proteomics identification</keyword>
<evidence type="ECO:0000313" key="4">
    <source>
        <dbReference type="EMBL" id="EEC11109.1"/>
    </source>
</evidence>
<protein>
    <submittedName>
        <fullName evidence="4 5">RAB-23, putative</fullName>
        <ecNumber evidence="4">3.1.4.12</ecNumber>
    </submittedName>
</protein>
<dbReference type="EMBL" id="ABJB010589613">
    <property type="status" value="NOT_ANNOTATED_CDS"/>
    <property type="molecule type" value="Genomic_DNA"/>
</dbReference>
<dbReference type="GO" id="GO:0000045">
    <property type="term" value="P:autophagosome assembly"/>
    <property type="evidence" value="ECO:0000318"/>
    <property type="project" value="GO_Central"/>
</dbReference>
<dbReference type="SMART" id="SM00174">
    <property type="entry name" value="RHO"/>
    <property type="match status" value="1"/>
</dbReference>
<evidence type="ECO:0000313" key="5">
    <source>
        <dbReference type="EnsemblMetazoa" id="ISCW019605-PA"/>
    </source>
</evidence>
<keyword evidence="6" id="KW-1185">Reference proteome</keyword>
<dbReference type="GO" id="GO:0004767">
    <property type="term" value="F:sphingomyelin phosphodiesterase activity"/>
    <property type="evidence" value="ECO:0007669"/>
    <property type="project" value="UniProtKB-EC"/>
</dbReference>
<dbReference type="SMART" id="SM00175">
    <property type="entry name" value="RAB"/>
    <property type="match status" value="1"/>
</dbReference>
<dbReference type="InterPro" id="IPR005225">
    <property type="entry name" value="Small_GTP-bd"/>
</dbReference>
<dbReference type="SMART" id="SM00176">
    <property type="entry name" value="RAN"/>
    <property type="match status" value="1"/>
</dbReference>
<dbReference type="InterPro" id="IPR050227">
    <property type="entry name" value="Rab"/>
</dbReference>
<evidence type="ECO:0000256" key="3">
    <source>
        <dbReference type="SAM" id="MobiDB-lite"/>
    </source>
</evidence>
<dbReference type="GO" id="GO:0005776">
    <property type="term" value="C:autophagosome"/>
    <property type="evidence" value="ECO:0000318"/>
    <property type="project" value="GO_Central"/>
</dbReference>
<dbReference type="GO" id="GO:0010008">
    <property type="term" value="C:endosome membrane"/>
    <property type="evidence" value="ECO:0000318"/>
    <property type="project" value="GO_Central"/>
</dbReference>
<keyword evidence="1" id="KW-0547">Nucleotide-binding</keyword>
<dbReference type="SMART" id="SM00173">
    <property type="entry name" value="RAS"/>
    <property type="match status" value="1"/>
</dbReference>
<dbReference type="InterPro" id="IPR001806">
    <property type="entry name" value="Small_GTPase"/>
</dbReference>
<dbReference type="Proteomes" id="UP000001555">
    <property type="component" value="Unassembled WGS sequence"/>
</dbReference>
<dbReference type="NCBIfam" id="TIGR00231">
    <property type="entry name" value="small_GTP"/>
    <property type="match status" value="1"/>
</dbReference>
<dbReference type="EC" id="3.1.4.12" evidence="4"/>
<dbReference type="GO" id="GO:0006886">
    <property type="term" value="P:intracellular protein transport"/>
    <property type="evidence" value="ECO:0000318"/>
    <property type="project" value="GO_Central"/>
</dbReference>
<dbReference type="VEuPathDB" id="VectorBase:ISCW019605"/>
<dbReference type="PANTHER" id="PTHR47977">
    <property type="entry name" value="RAS-RELATED PROTEIN RAB"/>
    <property type="match status" value="1"/>
</dbReference>
<accession>B7PWY7</accession>
<reference evidence="4 6" key="1">
    <citation type="submission" date="2008-03" db="EMBL/GenBank/DDBJ databases">
        <title>Annotation of Ixodes scapularis.</title>
        <authorList>
            <consortium name="Ixodes scapularis Genome Project Consortium"/>
            <person name="Caler E."/>
            <person name="Hannick L.I."/>
            <person name="Bidwell S."/>
            <person name="Joardar V."/>
            <person name="Thiagarajan M."/>
            <person name="Amedeo P."/>
            <person name="Galinsky K.J."/>
            <person name="Schobel S."/>
            <person name="Inman J."/>
            <person name="Hostetler J."/>
            <person name="Miller J."/>
            <person name="Hammond M."/>
            <person name="Megy K."/>
            <person name="Lawson D."/>
            <person name="Kodira C."/>
            <person name="Sutton G."/>
            <person name="Meyer J."/>
            <person name="Hill C.A."/>
            <person name="Birren B."/>
            <person name="Nene V."/>
            <person name="Collins F."/>
            <person name="Alarcon-Chaidez F."/>
            <person name="Wikel S."/>
            <person name="Strausberg R."/>
        </authorList>
    </citation>
    <scope>NUCLEOTIDE SEQUENCE [LARGE SCALE GENOMIC DNA]</scope>
    <source>
        <strain evidence="6">Wikel</strain>
        <strain evidence="4">Wikel colony</strain>
    </source>
</reference>
<dbReference type="PROSITE" id="PS51421">
    <property type="entry name" value="RAS"/>
    <property type="match status" value="1"/>
</dbReference>
<dbReference type="GO" id="GO:0005525">
    <property type="term" value="F:GTP binding"/>
    <property type="evidence" value="ECO:0007669"/>
    <property type="project" value="UniProtKB-KW"/>
</dbReference>
<dbReference type="PRINTS" id="PR00449">
    <property type="entry name" value="RASTRNSFRMNG"/>
</dbReference>
<keyword evidence="2" id="KW-0342">GTP-binding</keyword>
<dbReference type="AlphaFoldDB" id="B7PWY7"/>
<dbReference type="EMBL" id="DS810858">
    <property type="protein sequence ID" value="EEC11109.1"/>
    <property type="molecule type" value="Genomic_DNA"/>
</dbReference>
<evidence type="ECO:0007829" key="7">
    <source>
        <dbReference type="PeptideAtlas" id="B7PWY7"/>
    </source>
</evidence>
<dbReference type="OrthoDB" id="6585768at2759"/>
<dbReference type="HOGENOM" id="CLU_041217_10_6_1"/>
<dbReference type="KEGG" id="isc:8032590"/>
<dbReference type="PROSITE" id="PS51419">
    <property type="entry name" value="RAB"/>
    <property type="match status" value="1"/>
</dbReference>
<feature type="region of interest" description="Disordered" evidence="3">
    <location>
        <begin position="189"/>
        <end position="212"/>
    </location>
</feature>
<dbReference type="Pfam" id="PF00071">
    <property type="entry name" value="Ras"/>
    <property type="match status" value="1"/>
</dbReference>
<dbReference type="EMBL" id="ABJB010635078">
    <property type="status" value="NOT_ANNOTATED_CDS"/>
    <property type="molecule type" value="Genomic_DNA"/>
</dbReference>
<dbReference type="InParanoid" id="B7PWY7"/>
<dbReference type="PROSITE" id="PS51420">
    <property type="entry name" value="RHO"/>
    <property type="match status" value="1"/>
</dbReference>
<dbReference type="STRING" id="6945.B7PWY7"/>
<dbReference type="GO" id="GO:0012505">
    <property type="term" value="C:endomembrane system"/>
    <property type="evidence" value="ECO:0000318"/>
    <property type="project" value="GO_Central"/>
</dbReference>
<dbReference type="VEuPathDB" id="VectorBase:ISCP_003327"/>
<gene>
    <name evidence="5" type="primary">8032590</name>
    <name evidence="4" type="ORF">IscW_ISCW019605</name>
</gene>
<dbReference type="FunFam" id="3.40.50.300:FF:002136">
    <property type="entry name" value="Small rab-related GTPase"/>
    <property type="match status" value="1"/>
</dbReference>
<dbReference type="SUPFAM" id="SSF52540">
    <property type="entry name" value="P-loop containing nucleoside triphosphate hydrolases"/>
    <property type="match status" value="1"/>
</dbReference>
<dbReference type="EMBL" id="ABJB010730018">
    <property type="status" value="NOT_ANNOTATED_CDS"/>
    <property type="molecule type" value="Genomic_DNA"/>
</dbReference>
<dbReference type="OMA" id="KGIFTHA"/>
<dbReference type="Gene3D" id="3.40.50.300">
    <property type="entry name" value="P-loop containing nucleotide triphosphate hydrolases"/>
    <property type="match status" value="1"/>
</dbReference>
<proteinExistence type="evidence at protein level"/>
<dbReference type="VEuPathDB" id="VectorBase:ISCI019605"/>
<dbReference type="InterPro" id="IPR027417">
    <property type="entry name" value="P-loop_NTPase"/>
</dbReference>
<name>B7PWY7_IXOSC</name>
<keyword evidence="4" id="KW-0378">Hydrolase</keyword>
<evidence type="ECO:0000256" key="1">
    <source>
        <dbReference type="ARBA" id="ARBA00022741"/>
    </source>
</evidence>
<evidence type="ECO:0000256" key="2">
    <source>
        <dbReference type="ARBA" id="ARBA00023134"/>
    </source>
</evidence>
<dbReference type="FunCoup" id="B7PWY7">
    <property type="interactions" value="439"/>
</dbReference>
<organism>
    <name type="scientific">Ixodes scapularis</name>
    <name type="common">Black-legged tick</name>
    <name type="synonym">Deer tick</name>
    <dbReference type="NCBI Taxonomy" id="6945"/>
    <lineage>
        <taxon>Eukaryota</taxon>
        <taxon>Metazoa</taxon>
        <taxon>Ecdysozoa</taxon>
        <taxon>Arthropoda</taxon>
        <taxon>Chelicerata</taxon>
        <taxon>Arachnida</taxon>
        <taxon>Acari</taxon>
        <taxon>Parasitiformes</taxon>
        <taxon>Ixodida</taxon>
        <taxon>Ixodoidea</taxon>
        <taxon>Ixodidae</taxon>
        <taxon>Ixodinae</taxon>
        <taxon>Ixodes</taxon>
    </lineage>
</organism>
<sequence length="233" mass="26557">MREDDLEVALKVVVVGNGAVGKSSLIQRYCKGVFTADYKKTIGVDFLERQLSLRGEDVRLMLWDTAGQEEFDAITKAYYRGAQACVVAFSSTDRQSFGAVEAWRKKVENECGSIPMVIVQNKIDLMDRATVSKEETEELARRMQLRLYRTSVKEDFNVNEVFRYLAEKYLDQMNNPVEELMRGPNSKGLNTVSNNLRNGHLLKPSSGHRDGTISLHRRLRPSRKSFRRSCALL</sequence>
<reference evidence="5" key="2">
    <citation type="submission" date="2020-05" db="UniProtKB">
        <authorList>
            <consortium name="EnsemblMetazoa"/>
        </authorList>
    </citation>
    <scope>IDENTIFICATION</scope>
    <source>
        <strain evidence="5">wikel</strain>
    </source>
</reference>
<dbReference type="PaxDb" id="6945-B7PWY7"/>
<dbReference type="GO" id="GO:0003924">
    <property type="term" value="F:GTPase activity"/>
    <property type="evidence" value="ECO:0000318"/>
    <property type="project" value="GO_Central"/>
</dbReference>
<dbReference type="EMBL" id="ABJB010875172">
    <property type="status" value="NOT_ANNOTATED_CDS"/>
    <property type="molecule type" value="Genomic_DNA"/>
</dbReference>